<dbReference type="InterPro" id="IPR055397">
    <property type="entry name" value="TraK_C"/>
</dbReference>
<feature type="domain" description="TraK N-terminal" evidence="2">
    <location>
        <begin position="28"/>
        <end position="123"/>
    </location>
</feature>
<dbReference type="EMBL" id="CP013015">
    <property type="protein sequence ID" value="AMM40803.1"/>
    <property type="molecule type" value="Genomic_DNA"/>
</dbReference>
<evidence type="ECO:0000313" key="4">
    <source>
        <dbReference type="EMBL" id="AMM40803.1"/>
    </source>
</evidence>
<dbReference type="KEGG" id="daw:HS1_000999"/>
<dbReference type="Pfam" id="PF23536">
    <property type="entry name" value="TraK_C"/>
    <property type="match status" value="1"/>
</dbReference>
<feature type="domain" description="TraK C-terminal" evidence="3">
    <location>
        <begin position="135"/>
        <end position="237"/>
    </location>
</feature>
<name>A0A7U4TI31_DESA2</name>
<dbReference type="Pfam" id="PF06586">
    <property type="entry name" value="TraK_N"/>
    <property type="match status" value="1"/>
</dbReference>
<evidence type="ECO:0000259" key="3">
    <source>
        <dbReference type="Pfam" id="PF23536"/>
    </source>
</evidence>
<reference evidence="4 5" key="1">
    <citation type="submission" date="2015-10" db="EMBL/GenBank/DDBJ databases">
        <title>Candidatus Desulfofervidus auxilii, a hydrogenotrophic sulfate-reducing bacterium involved in the thermophilic anaerobic oxidation of methane.</title>
        <authorList>
            <person name="Krukenberg V."/>
            <person name="Richter M."/>
            <person name="Wegener G."/>
        </authorList>
    </citation>
    <scope>NUCLEOTIDE SEQUENCE [LARGE SCALE GENOMIC DNA]</scope>
    <source>
        <strain evidence="4 5">HS1</strain>
    </source>
</reference>
<proteinExistence type="predicted"/>
<evidence type="ECO:0000256" key="1">
    <source>
        <dbReference type="SAM" id="SignalP"/>
    </source>
</evidence>
<protein>
    <recommendedName>
        <fullName evidence="6">Conjugal transfer protein TraK</fullName>
    </recommendedName>
</protein>
<evidence type="ECO:0000259" key="2">
    <source>
        <dbReference type="Pfam" id="PF06586"/>
    </source>
</evidence>
<feature type="signal peptide" evidence="1">
    <location>
        <begin position="1"/>
        <end position="20"/>
    </location>
</feature>
<dbReference type="OrthoDB" id="5393066at2"/>
<evidence type="ECO:0000313" key="5">
    <source>
        <dbReference type="Proteomes" id="UP000070560"/>
    </source>
</evidence>
<evidence type="ECO:0008006" key="6">
    <source>
        <dbReference type="Google" id="ProtNLM"/>
    </source>
</evidence>
<accession>A0A7U4TI31</accession>
<organism evidence="4 5">
    <name type="scientific">Desulfofervidus auxilii</name>
    <dbReference type="NCBI Taxonomy" id="1621989"/>
    <lineage>
        <taxon>Bacteria</taxon>
        <taxon>Pseudomonadati</taxon>
        <taxon>Thermodesulfobacteriota</taxon>
        <taxon>Candidatus Desulfofervidia</taxon>
        <taxon>Candidatus Desulfofervidales</taxon>
        <taxon>Candidatus Desulfofervidaceae</taxon>
        <taxon>Candidatus Desulfofervidus</taxon>
    </lineage>
</organism>
<keyword evidence="1" id="KW-0732">Signal</keyword>
<dbReference type="RefSeq" id="WP_082757626.1">
    <property type="nucleotide sequence ID" value="NZ_CP013015.1"/>
</dbReference>
<feature type="chain" id="PRO_5030868504" description="Conjugal transfer protein TraK" evidence="1">
    <location>
        <begin position="21"/>
        <end position="240"/>
    </location>
</feature>
<dbReference type="AlphaFoldDB" id="A0A7U4TI31"/>
<dbReference type="Proteomes" id="UP000070560">
    <property type="component" value="Chromosome"/>
</dbReference>
<sequence length="240" mass="27580">MKKWILILIAKLMVTSNLFAFQVVQGEGYQFVDISLKDTNRIICPVSIGQAIFSKEKNIQVKIAGQNAFVKIIPHQEFNPETGQQKLVYPSYPRELYLECGGKIFSLVLTPKDIPAETIALRLPAYEKEKATEYEKSGPYRKTLLELIRSAYLEQPPEGYQVEETNQPLKNFDKIEVFLRRKMKGAHYVVYEYVITAKQKVNLDEIHFLHITRNPLAISLSKLILTEGETARLFIVSRKS</sequence>
<keyword evidence="5" id="KW-1185">Reference proteome</keyword>
<gene>
    <name evidence="4" type="ORF">HS1_000999</name>
</gene>
<dbReference type="InterPro" id="IPR010563">
    <property type="entry name" value="TraK_N"/>
</dbReference>